<feature type="transmembrane region" description="Helical" evidence="7">
    <location>
        <begin position="547"/>
        <end position="569"/>
    </location>
</feature>
<evidence type="ECO:0000259" key="8">
    <source>
        <dbReference type="PROSITE" id="PS50850"/>
    </source>
</evidence>
<dbReference type="GO" id="GO:0016491">
    <property type="term" value="F:oxidoreductase activity"/>
    <property type="evidence" value="ECO:0007669"/>
    <property type="project" value="UniProtKB-KW"/>
</dbReference>
<proteinExistence type="inferred from homology"/>
<dbReference type="Pfam" id="PF02668">
    <property type="entry name" value="TauD"/>
    <property type="match status" value="1"/>
</dbReference>
<evidence type="ECO:0000256" key="1">
    <source>
        <dbReference type="ARBA" id="ARBA00004651"/>
    </source>
</evidence>
<dbReference type="InterPro" id="IPR036259">
    <property type="entry name" value="MFS_trans_sf"/>
</dbReference>
<dbReference type="CDD" id="cd17323">
    <property type="entry name" value="MFS_Tpo1_MDR_like"/>
    <property type="match status" value="1"/>
</dbReference>
<evidence type="ECO:0000256" key="3">
    <source>
        <dbReference type="ARBA" id="ARBA00022692"/>
    </source>
</evidence>
<dbReference type="GO" id="GO:0005886">
    <property type="term" value="C:plasma membrane"/>
    <property type="evidence" value="ECO:0007669"/>
    <property type="project" value="UniProtKB-SubCell"/>
</dbReference>
<comment type="similarity">
    <text evidence="2">Belongs to the major facilitator superfamily.</text>
</comment>
<dbReference type="InterPro" id="IPR011701">
    <property type="entry name" value="MFS"/>
</dbReference>
<feature type="transmembrane region" description="Helical" evidence="7">
    <location>
        <begin position="811"/>
        <end position="830"/>
    </location>
</feature>
<dbReference type="Gene3D" id="3.60.130.10">
    <property type="entry name" value="Clavaminate synthase-like"/>
    <property type="match status" value="1"/>
</dbReference>
<keyword evidence="6 7" id="KW-0472">Membrane</keyword>
<dbReference type="FunFam" id="1.20.1720.10:FF:000061">
    <property type="entry name" value="Uncharacterized protein"/>
    <property type="match status" value="1"/>
</dbReference>
<gene>
    <name evidence="9" type="ORF">BDV29DRAFT_153194</name>
</gene>
<feature type="transmembrane region" description="Helical" evidence="7">
    <location>
        <begin position="836"/>
        <end position="863"/>
    </location>
</feature>
<dbReference type="InterPro" id="IPR042098">
    <property type="entry name" value="TauD-like_sf"/>
</dbReference>
<feature type="transmembrane region" description="Helical" evidence="7">
    <location>
        <begin position="908"/>
        <end position="926"/>
    </location>
</feature>
<keyword evidence="3 7" id="KW-0812">Transmembrane</keyword>
<name>A0A5N5XED6_9EURO</name>
<evidence type="ECO:0000256" key="2">
    <source>
        <dbReference type="ARBA" id="ARBA00008335"/>
    </source>
</evidence>
<feature type="transmembrane region" description="Helical" evidence="7">
    <location>
        <begin position="480"/>
        <end position="496"/>
    </location>
</feature>
<dbReference type="Pfam" id="PF07690">
    <property type="entry name" value="MFS_1"/>
    <property type="match status" value="1"/>
</dbReference>
<keyword evidence="10" id="KW-1185">Reference proteome</keyword>
<dbReference type="EMBL" id="ML732163">
    <property type="protein sequence ID" value="KAB8077894.1"/>
    <property type="molecule type" value="Genomic_DNA"/>
</dbReference>
<organism evidence="9 10">
    <name type="scientific">Aspergillus leporis</name>
    <dbReference type="NCBI Taxonomy" id="41062"/>
    <lineage>
        <taxon>Eukaryota</taxon>
        <taxon>Fungi</taxon>
        <taxon>Dikarya</taxon>
        <taxon>Ascomycota</taxon>
        <taxon>Pezizomycotina</taxon>
        <taxon>Eurotiomycetes</taxon>
        <taxon>Eurotiomycetidae</taxon>
        <taxon>Eurotiales</taxon>
        <taxon>Aspergillaceae</taxon>
        <taxon>Aspergillus</taxon>
        <taxon>Aspergillus subgen. Circumdati</taxon>
    </lineage>
</organism>
<dbReference type="PROSITE" id="PS50850">
    <property type="entry name" value="MFS"/>
    <property type="match status" value="1"/>
</dbReference>
<keyword evidence="5" id="KW-0560">Oxidoreductase</keyword>
<feature type="transmembrane region" description="Helical" evidence="7">
    <location>
        <begin position="735"/>
        <end position="754"/>
    </location>
</feature>
<evidence type="ECO:0000313" key="10">
    <source>
        <dbReference type="Proteomes" id="UP000326565"/>
    </source>
</evidence>
<evidence type="ECO:0000313" key="9">
    <source>
        <dbReference type="EMBL" id="KAB8077894.1"/>
    </source>
</evidence>
<feature type="transmembrane region" description="Helical" evidence="7">
    <location>
        <begin position="516"/>
        <end position="535"/>
    </location>
</feature>
<feature type="domain" description="Major facilitator superfamily (MFS) profile" evidence="8">
    <location>
        <begin position="481"/>
        <end position="931"/>
    </location>
</feature>
<dbReference type="InterPro" id="IPR003819">
    <property type="entry name" value="TauD/TfdA-like"/>
</dbReference>
<feature type="transmembrane region" description="Helical" evidence="7">
    <location>
        <begin position="606"/>
        <end position="629"/>
    </location>
</feature>
<accession>A0A5N5XED6</accession>
<evidence type="ECO:0000256" key="6">
    <source>
        <dbReference type="ARBA" id="ARBA00023136"/>
    </source>
</evidence>
<sequence>MVEVQTITQPTQPDIQYHPDYEKYTARAQRRKATEQLPTTLPADFPQELESQLVWEGNDVEKRDDWIFKLNDAQREEIDAALKSFKALNLSLGHINQDTFPLPNLRPTLRSLSNEIHNGRGFFVLRGLDIDRYSREENIIIYAGVSSHIGNIRGCQEDKRFTPNGGSVVLSHIKDLTRTAEEGTIGAPSNTADKQVFHTDSGDIISLLCLHPAAEGGESQISSSWLVYNILAKERPDLIRTLSEPWPVDGFNDPQKPYTTRPLLYHQKATETTPERVLIQYARRYFTGFLAQPRSTNIPPISEAQAEALDALHFLAEEHSAALDFQKGDVQYINNLSIFHARKGFRDEPGNERHLLRLWLRDSEHAWATPEPLRERWENVYGDVKAEEQIFPLEPKLRKTVGSPQSSSGETICSANLDIQPKDASLPIEEIEYLYLELETPLPTPLITLPPGPNQSPAPDGPDLKRYISPFLWPKWRKSMMTWISCAVTALAGYSAGEVSPASTELTKEWGITSVVYNVSITVFCIGFALAPMVLAPFSELNGRRPIFVVSGIVFTACIIACGGTHSFAGLLVARFFQGVGASTFSTMVGGVISDIYHAQDRNTPMALFSGAALFGTGLAPLLSSIIVYHTTWRWIYYSHAIISAVFVVIIFFFFKETRGSVILSRKAAALNKYYQALEDAGHIGVIMPNEETGEKQCTKRIRWKVKSDEQRASLAQMISISCYRPFHMLFTEPVVFFFSLWAAFSWAVLYLQFGSVPLIFVNNHGFNVEQSGAVFTSMCVGALLATTMSIYQERIVSRFIKLPETPEKRLYFACAQAVLMPVGLFWFGWSSYSSVSWIVPSIAVGCATMGILSIYLAVFNYLADTYHRFASSAIAAQSCCRNLLGGCFPLVTKALFTNLGYPAASSLLGGIGALLTLVPWVLAFYGPKIRAKSKLASELAH</sequence>
<protein>
    <submittedName>
        <fullName evidence="9">Major facilitator superfamily domain-containing protein</fullName>
    </submittedName>
</protein>
<dbReference type="InterPro" id="IPR020846">
    <property type="entry name" value="MFS_dom"/>
</dbReference>
<dbReference type="Gene3D" id="1.20.1250.20">
    <property type="entry name" value="MFS general substrate transporter like domains"/>
    <property type="match status" value="1"/>
</dbReference>
<keyword evidence="4 7" id="KW-1133">Transmembrane helix</keyword>
<dbReference type="SUPFAM" id="SSF103473">
    <property type="entry name" value="MFS general substrate transporter"/>
    <property type="match status" value="1"/>
</dbReference>
<feature type="transmembrane region" description="Helical" evidence="7">
    <location>
        <begin position="635"/>
        <end position="655"/>
    </location>
</feature>
<dbReference type="PANTHER" id="PTHR23502:SF134">
    <property type="entry name" value="MAJOR FACILITATOR SUPERFAMILY (MFS) PROFILE DOMAIN-CONTAINING PROTEIN-RELATED"/>
    <property type="match status" value="1"/>
</dbReference>
<evidence type="ECO:0000256" key="5">
    <source>
        <dbReference type="ARBA" id="ARBA00023002"/>
    </source>
</evidence>
<dbReference type="OrthoDB" id="6770063at2759"/>
<feature type="transmembrane region" description="Helical" evidence="7">
    <location>
        <begin position="774"/>
        <end position="791"/>
    </location>
</feature>
<dbReference type="FunFam" id="3.60.130.10:FF:000011">
    <property type="entry name" value="Taurine catabolism dioxygenase TauD"/>
    <property type="match status" value="1"/>
</dbReference>
<evidence type="ECO:0000256" key="7">
    <source>
        <dbReference type="SAM" id="Phobius"/>
    </source>
</evidence>
<reference evidence="9 10" key="1">
    <citation type="submission" date="2019-04" db="EMBL/GenBank/DDBJ databases">
        <title>Friends and foes A comparative genomics study of 23 Aspergillus species from section Flavi.</title>
        <authorList>
            <consortium name="DOE Joint Genome Institute"/>
            <person name="Kjaerbolling I."/>
            <person name="Vesth T."/>
            <person name="Frisvad J.C."/>
            <person name="Nybo J.L."/>
            <person name="Theobald S."/>
            <person name="Kildgaard S."/>
            <person name="Isbrandt T."/>
            <person name="Kuo A."/>
            <person name="Sato A."/>
            <person name="Lyhne E.K."/>
            <person name="Kogle M.E."/>
            <person name="Wiebenga A."/>
            <person name="Kun R.S."/>
            <person name="Lubbers R.J."/>
            <person name="Makela M.R."/>
            <person name="Barry K."/>
            <person name="Chovatia M."/>
            <person name="Clum A."/>
            <person name="Daum C."/>
            <person name="Haridas S."/>
            <person name="He G."/>
            <person name="LaButti K."/>
            <person name="Lipzen A."/>
            <person name="Mondo S."/>
            <person name="Riley R."/>
            <person name="Salamov A."/>
            <person name="Simmons B.A."/>
            <person name="Magnuson J.K."/>
            <person name="Henrissat B."/>
            <person name="Mortensen U.H."/>
            <person name="Larsen T.O."/>
            <person name="Devries R.P."/>
            <person name="Grigoriev I.V."/>
            <person name="Machida M."/>
            <person name="Baker S.E."/>
            <person name="Andersen M.R."/>
        </authorList>
    </citation>
    <scope>NUCLEOTIDE SEQUENCE [LARGE SCALE GENOMIC DNA]</scope>
    <source>
        <strain evidence="9 10">CBS 151.66</strain>
    </source>
</reference>
<evidence type="ECO:0000256" key="4">
    <source>
        <dbReference type="ARBA" id="ARBA00022989"/>
    </source>
</evidence>
<dbReference type="GO" id="GO:0022857">
    <property type="term" value="F:transmembrane transporter activity"/>
    <property type="evidence" value="ECO:0007669"/>
    <property type="project" value="InterPro"/>
</dbReference>
<dbReference type="Proteomes" id="UP000326565">
    <property type="component" value="Unassembled WGS sequence"/>
</dbReference>
<dbReference type="SUPFAM" id="SSF51197">
    <property type="entry name" value="Clavaminate synthase-like"/>
    <property type="match status" value="1"/>
</dbReference>
<comment type="subcellular location">
    <subcellularLocation>
        <location evidence="1">Cell membrane</location>
        <topology evidence="1">Multi-pass membrane protein</topology>
    </subcellularLocation>
</comment>
<dbReference type="AlphaFoldDB" id="A0A5N5XED6"/>
<dbReference type="FunFam" id="1.20.1250.20:FF:000082">
    <property type="entry name" value="MFS multidrug transporter, putative"/>
    <property type="match status" value="1"/>
</dbReference>
<dbReference type="PANTHER" id="PTHR23502">
    <property type="entry name" value="MAJOR FACILITATOR SUPERFAMILY"/>
    <property type="match status" value="1"/>
</dbReference>